<organism evidence="1 2">
    <name type="scientific">Protopolystoma xenopodis</name>
    <dbReference type="NCBI Taxonomy" id="117903"/>
    <lineage>
        <taxon>Eukaryota</taxon>
        <taxon>Metazoa</taxon>
        <taxon>Spiralia</taxon>
        <taxon>Lophotrochozoa</taxon>
        <taxon>Platyhelminthes</taxon>
        <taxon>Monogenea</taxon>
        <taxon>Polyopisthocotylea</taxon>
        <taxon>Polystomatidea</taxon>
        <taxon>Polystomatidae</taxon>
        <taxon>Protopolystoma</taxon>
    </lineage>
</organism>
<gene>
    <name evidence="1" type="ORF">PXEA_LOCUS5798</name>
</gene>
<reference evidence="1" key="1">
    <citation type="submission" date="2018-11" db="EMBL/GenBank/DDBJ databases">
        <authorList>
            <consortium name="Pathogen Informatics"/>
        </authorList>
    </citation>
    <scope>NUCLEOTIDE SEQUENCE</scope>
</reference>
<keyword evidence="2" id="KW-1185">Reference proteome</keyword>
<proteinExistence type="predicted"/>
<protein>
    <submittedName>
        <fullName evidence="1">Uncharacterized protein</fullName>
    </submittedName>
</protein>
<dbReference type="AlphaFoldDB" id="A0A3S5A1F7"/>
<dbReference type="EMBL" id="CAAALY010014551">
    <property type="protein sequence ID" value="VEL12358.1"/>
    <property type="molecule type" value="Genomic_DNA"/>
</dbReference>
<dbReference type="Proteomes" id="UP000784294">
    <property type="component" value="Unassembled WGS sequence"/>
</dbReference>
<evidence type="ECO:0000313" key="1">
    <source>
        <dbReference type="EMBL" id="VEL12358.1"/>
    </source>
</evidence>
<accession>A0A3S5A1F7</accession>
<comment type="caution">
    <text evidence="1">The sequence shown here is derived from an EMBL/GenBank/DDBJ whole genome shotgun (WGS) entry which is preliminary data.</text>
</comment>
<evidence type="ECO:0000313" key="2">
    <source>
        <dbReference type="Proteomes" id="UP000784294"/>
    </source>
</evidence>
<sequence>MATVLASSVIVSSQQSFGINSFRYANELRDSFNLANGAGGRGRFSFSFDAHRSTISSSLDQRHSTPDRCSVHTPCNHILLRGSQLDARKPSRRVSCTTGECIPDLRAKTTGPSSSSSLISCALDAQSAFHLADLVTGQDEIKCQRKVSLGTLLSFFFSFLISNFESNLQAFIS</sequence>
<name>A0A3S5A1F7_9PLAT</name>